<comment type="caution">
    <text evidence="5">The sequence shown here is derived from an EMBL/GenBank/DDBJ whole genome shotgun (WGS) entry which is preliminary data.</text>
</comment>
<dbReference type="InterPro" id="IPR010982">
    <property type="entry name" value="Lambda_DNA-bd_dom_sf"/>
</dbReference>
<keyword evidence="1" id="KW-0805">Transcription regulation</keyword>
<dbReference type="GO" id="GO:0005829">
    <property type="term" value="C:cytosol"/>
    <property type="evidence" value="ECO:0007669"/>
    <property type="project" value="TreeGrafter"/>
</dbReference>
<proteinExistence type="predicted"/>
<dbReference type="SUPFAM" id="SSF47413">
    <property type="entry name" value="lambda repressor-like DNA-binding domains"/>
    <property type="match status" value="1"/>
</dbReference>
<dbReference type="EMBL" id="BHVZ01000002">
    <property type="protein sequence ID" value="GCB29652.1"/>
    <property type="molecule type" value="Genomic_DNA"/>
</dbReference>
<dbReference type="Gene3D" id="1.10.260.40">
    <property type="entry name" value="lambda repressor-like DNA-binding domains"/>
    <property type="match status" value="1"/>
</dbReference>
<dbReference type="InterPro" id="IPR014710">
    <property type="entry name" value="RmlC-like_jellyroll"/>
</dbReference>
<dbReference type="PROSITE" id="PS50943">
    <property type="entry name" value="HTH_CROC1"/>
    <property type="match status" value="1"/>
</dbReference>
<protein>
    <recommendedName>
        <fullName evidence="4">HTH cro/C1-type domain-containing protein</fullName>
    </recommendedName>
</protein>
<dbReference type="InterPro" id="IPR011051">
    <property type="entry name" value="RmlC_Cupin_sf"/>
</dbReference>
<name>A0A401LDW1_9FIRM</name>
<evidence type="ECO:0000259" key="4">
    <source>
        <dbReference type="PROSITE" id="PS50943"/>
    </source>
</evidence>
<feature type="domain" description="HTH cro/C1-type" evidence="4">
    <location>
        <begin position="12"/>
        <end position="66"/>
    </location>
</feature>
<keyword evidence="2" id="KW-0238">DNA-binding</keyword>
<dbReference type="PANTHER" id="PTHR46797">
    <property type="entry name" value="HTH-TYPE TRANSCRIPTIONAL REGULATOR"/>
    <property type="match status" value="1"/>
</dbReference>
<evidence type="ECO:0000256" key="1">
    <source>
        <dbReference type="ARBA" id="ARBA00023015"/>
    </source>
</evidence>
<dbReference type="SMART" id="SM00530">
    <property type="entry name" value="HTH_XRE"/>
    <property type="match status" value="1"/>
</dbReference>
<dbReference type="AlphaFoldDB" id="A0A401LDW1"/>
<dbReference type="SUPFAM" id="SSF51182">
    <property type="entry name" value="RmlC-like cupins"/>
    <property type="match status" value="1"/>
</dbReference>
<evidence type="ECO:0000256" key="3">
    <source>
        <dbReference type="ARBA" id="ARBA00023163"/>
    </source>
</evidence>
<dbReference type="GO" id="GO:0003700">
    <property type="term" value="F:DNA-binding transcription factor activity"/>
    <property type="evidence" value="ECO:0007669"/>
    <property type="project" value="TreeGrafter"/>
</dbReference>
<dbReference type="PANTHER" id="PTHR46797:SF23">
    <property type="entry name" value="HTH-TYPE TRANSCRIPTIONAL REGULATOR SUTR"/>
    <property type="match status" value="1"/>
</dbReference>
<keyword evidence="6" id="KW-1185">Reference proteome</keyword>
<evidence type="ECO:0000313" key="5">
    <source>
        <dbReference type="EMBL" id="GCB29652.1"/>
    </source>
</evidence>
<evidence type="ECO:0000313" key="6">
    <source>
        <dbReference type="Proteomes" id="UP000287361"/>
    </source>
</evidence>
<gene>
    <name evidence="5" type="ORF">KGMB03357_13130</name>
</gene>
<organism evidence="5 6">
    <name type="scientific">Anaerotignum faecicola</name>
    <dbReference type="NCBI Taxonomy" id="2358141"/>
    <lineage>
        <taxon>Bacteria</taxon>
        <taxon>Bacillati</taxon>
        <taxon>Bacillota</taxon>
        <taxon>Clostridia</taxon>
        <taxon>Lachnospirales</taxon>
        <taxon>Anaerotignaceae</taxon>
        <taxon>Anaerotignum</taxon>
    </lineage>
</organism>
<dbReference type="CDD" id="cd00093">
    <property type="entry name" value="HTH_XRE"/>
    <property type="match status" value="1"/>
</dbReference>
<keyword evidence="3" id="KW-0804">Transcription</keyword>
<sequence>MDAMSSRISENLRQIRKEKKLSLDSMAEQTGVSKSMLGQIERGESSPTVATLWKIATGLHISFTALLEGRQTETQLIRRGEVSPLLSDEGRFRLFPFFPYDAERRFEMLSIELEPGTRSESVPHEDGTEEFVLVF</sequence>
<dbReference type="InterPro" id="IPR001387">
    <property type="entry name" value="Cro/C1-type_HTH"/>
</dbReference>
<dbReference type="InterPro" id="IPR050807">
    <property type="entry name" value="TransReg_Diox_bact_type"/>
</dbReference>
<reference evidence="5 6" key="1">
    <citation type="submission" date="2018-10" db="EMBL/GenBank/DDBJ databases">
        <title>Draft Genome Sequence of Anaerotignum sp. KCTC 15736.</title>
        <authorList>
            <person name="Choi S.H."/>
            <person name="Kim J.S."/>
            <person name="Kang S.W."/>
            <person name="Lee J.S."/>
            <person name="Park S.H."/>
        </authorList>
    </citation>
    <scope>NUCLEOTIDE SEQUENCE [LARGE SCALE GENOMIC DNA]</scope>
    <source>
        <strain evidence="5 6">KCTC 15736</strain>
    </source>
</reference>
<accession>A0A401LDW1</accession>
<dbReference type="Proteomes" id="UP000287361">
    <property type="component" value="Unassembled WGS sequence"/>
</dbReference>
<dbReference type="GO" id="GO:0003677">
    <property type="term" value="F:DNA binding"/>
    <property type="evidence" value="ECO:0007669"/>
    <property type="project" value="UniProtKB-KW"/>
</dbReference>
<evidence type="ECO:0000256" key="2">
    <source>
        <dbReference type="ARBA" id="ARBA00023125"/>
    </source>
</evidence>
<dbReference type="Gene3D" id="2.60.120.10">
    <property type="entry name" value="Jelly Rolls"/>
    <property type="match status" value="1"/>
</dbReference>
<dbReference type="Pfam" id="PF01381">
    <property type="entry name" value="HTH_3"/>
    <property type="match status" value="1"/>
</dbReference>